<keyword evidence="1" id="KW-0732">Signal</keyword>
<protein>
    <recommendedName>
        <fullName evidence="2">Outer membrane protein beta-barrel domain-containing protein</fullName>
    </recommendedName>
</protein>
<dbReference type="InterPro" id="IPR025665">
    <property type="entry name" value="Beta-barrel_OMP_2"/>
</dbReference>
<proteinExistence type="predicted"/>
<evidence type="ECO:0000256" key="1">
    <source>
        <dbReference type="SAM" id="SignalP"/>
    </source>
</evidence>
<dbReference type="STRING" id="889378.Spiaf_2153"/>
<dbReference type="Proteomes" id="UP000007383">
    <property type="component" value="Chromosome"/>
</dbReference>
<dbReference type="OrthoDB" id="949314at2"/>
<feature type="signal peptide" evidence="1">
    <location>
        <begin position="1"/>
        <end position="24"/>
    </location>
</feature>
<evidence type="ECO:0000313" key="3">
    <source>
        <dbReference type="EMBL" id="AFG38193.1"/>
    </source>
</evidence>
<dbReference type="RefSeq" id="WP_014456176.1">
    <property type="nucleotide sequence ID" value="NC_017098.1"/>
</dbReference>
<evidence type="ECO:0000313" key="4">
    <source>
        <dbReference type="Proteomes" id="UP000007383"/>
    </source>
</evidence>
<feature type="chain" id="PRO_5003623636" description="Outer membrane protein beta-barrel domain-containing protein" evidence="1">
    <location>
        <begin position="25"/>
        <end position="207"/>
    </location>
</feature>
<dbReference type="HOGENOM" id="CLU_082049_4_2_12"/>
<organism evidence="3 4">
    <name type="scientific">Spirochaeta africana (strain ATCC 700263 / DSM 8902 / Z-7692)</name>
    <dbReference type="NCBI Taxonomy" id="889378"/>
    <lineage>
        <taxon>Bacteria</taxon>
        <taxon>Pseudomonadati</taxon>
        <taxon>Spirochaetota</taxon>
        <taxon>Spirochaetia</taxon>
        <taxon>Spirochaetales</taxon>
        <taxon>Spirochaetaceae</taxon>
        <taxon>Spirochaeta</taxon>
    </lineage>
</organism>
<dbReference type="EMBL" id="CP003282">
    <property type="protein sequence ID" value="AFG38193.1"/>
    <property type="molecule type" value="Genomic_DNA"/>
</dbReference>
<gene>
    <name evidence="3" type="ordered locus">Spiaf_2153</name>
</gene>
<dbReference type="PATRIC" id="fig|889378.3.peg.2132"/>
<dbReference type="KEGG" id="sfc:Spiaf_2153"/>
<dbReference type="eggNOG" id="COG3637">
    <property type="taxonomic scope" value="Bacteria"/>
</dbReference>
<dbReference type="Pfam" id="PF13568">
    <property type="entry name" value="OMP_b-brl_2"/>
    <property type="match status" value="1"/>
</dbReference>
<dbReference type="AlphaFoldDB" id="H9UL00"/>
<name>H9UL00_SPIAZ</name>
<keyword evidence="4" id="KW-1185">Reference proteome</keyword>
<sequence length="207" mass="21947">MQFSKKVTVIMLILFVVSASGAFAQAFNLRGGLNLANMYVTVDDDTESDDFKLGAHVGAALELELADVLALEVGSFLSNKGSVFKDGDFTQTISLWYLDVPVLLKLGVDVGGPKIFAAAGGYVGFGLAANVSAEMDGTSISADIDWGSDPGELNRLDFGATVGAGVEVNNVLLGAYYNHGFANMSNVDDVSMTNRFFQFSVGYKLEL</sequence>
<feature type="domain" description="Outer membrane protein beta-barrel" evidence="2">
    <location>
        <begin position="26"/>
        <end position="184"/>
    </location>
</feature>
<evidence type="ECO:0000259" key="2">
    <source>
        <dbReference type="Pfam" id="PF13568"/>
    </source>
</evidence>
<reference evidence="4" key="1">
    <citation type="journal article" date="2013" name="Stand. Genomic Sci.">
        <title>Complete genome sequence of the halophilic bacterium Spirochaeta africana type strain (Z-7692(T)) from the alkaline Lake Magadi in the East African Rift.</title>
        <authorList>
            <person name="Liolos K."/>
            <person name="Abt B."/>
            <person name="Scheuner C."/>
            <person name="Teshima H."/>
            <person name="Held B."/>
            <person name="Lapidus A."/>
            <person name="Nolan M."/>
            <person name="Lucas S."/>
            <person name="Deshpande S."/>
            <person name="Cheng J.F."/>
            <person name="Tapia R."/>
            <person name="Goodwin L.A."/>
            <person name="Pitluck S."/>
            <person name="Pagani I."/>
            <person name="Ivanova N."/>
            <person name="Mavromatis K."/>
            <person name="Mikhailova N."/>
            <person name="Huntemann M."/>
            <person name="Pati A."/>
            <person name="Chen A."/>
            <person name="Palaniappan K."/>
            <person name="Land M."/>
            <person name="Rohde M."/>
            <person name="Tindall B.J."/>
            <person name="Detter J.C."/>
            <person name="Goker M."/>
            <person name="Bristow J."/>
            <person name="Eisen J.A."/>
            <person name="Markowitz V."/>
            <person name="Hugenholtz P."/>
            <person name="Woyke T."/>
            <person name="Klenk H.P."/>
            <person name="Kyrpides N.C."/>
        </authorList>
    </citation>
    <scope>NUCLEOTIDE SEQUENCE</scope>
    <source>
        <strain evidence="4">ATCC 700263 / DSM 8902 / Z-7692</strain>
    </source>
</reference>
<accession>H9UL00</accession>